<dbReference type="OrthoDB" id="10261013at2759"/>
<evidence type="ECO:0000313" key="12">
    <source>
        <dbReference type="Proteomes" id="UP000192247"/>
    </source>
</evidence>
<dbReference type="PANTHER" id="PTHR21452:SF4">
    <property type="entry name" value="EXPORTIN-6"/>
    <property type="match status" value="1"/>
</dbReference>
<dbReference type="InterPro" id="IPR013598">
    <property type="entry name" value="Exportin-1/Importin-b-like"/>
</dbReference>
<evidence type="ECO:0000256" key="7">
    <source>
        <dbReference type="ARBA" id="ARBA00023242"/>
    </source>
</evidence>
<dbReference type="Gene3D" id="1.25.10.10">
    <property type="entry name" value="Leucine-rich Repeat Variant"/>
    <property type="match status" value="1"/>
</dbReference>
<dbReference type="InterPro" id="IPR016024">
    <property type="entry name" value="ARM-type_fold"/>
</dbReference>
<name>A0A1V9XTQ0_9ACAR</name>
<evidence type="ECO:0000256" key="2">
    <source>
        <dbReference type="ARBA" id="ARBA00004496"/>
    </source>
</evidence>
<dbReference type="GO" id="GO:0005634">
    <property type="term" value="C:nucleus"/>
    <property type="evidence" value="ECO:0007669"/>
    <property type="project" value="UniProtKB-SubCell"/>
</dbReference>
<keyword evidence="12" id="KW-1185">Reference proteome</keyword>
<evidence type="ECO:0000256" key="1">
    <source>
        <dbReference type="ARBA" id="ARBA00004123"/>
    </source>
</evidence>
<evidence type="ECO:0000259" key="10">
    <source>
        <dbReference type="Pfam" id="PF08389"/>
    </source>
</evidence>
<keyword evidence="6" id="KW-0653">Protein transport</keyword>
<evidence type="ECO:0000256" key="8">
    <source>
        <dbReference type="SAM" id="MobiDB-lite"/>
    </source>
</evidence>
<evidence type="ECO:0000256" key="3">
    <source>
        <dbReference type="ARBA" id="ARBA00009466"/>
    </source>
</evidence>
<dbReference type="GO" id="GO:0031267">
    <property type="term" value="F:small GTPase binding"/>
    <property type="evidence" value="ECO:0007669"/>
    <property type="project" value="InterPro"/>
</dbReference>
<keyword evidence="4" id="KW-0813">Transport</keyword>
<proteinExistence type="inferred from homology"/>
<dbReference type="SUPFAM" id="SSF48371">
    <property type="entry name" value="ARM repeat"/>
    <property type="match status" value="1"/>
</dbReference>
<comment type="similarity">
    <text evidence="3">Belongs to the exportin family.</text>
</comment>
<keyword evidence="5" id="KW-0963">Cytoplasm</keyword>
<dbReference type="GO" id="GO:0005049">
    <property type="term" value="F:nuclear export signal receptor activity"/>
    <property type="evidence" value="ECO:0007669"/>
    <property type="project" value="InterPro"/>
</dbReference>
<protein>
    <submittedName>
        <fullName evidence="11">Exportin-6-B-like</fullName>
    </submittedName>
</protein>
<dbReference type="EMBL" id="MNPL01004383">
    <property type="protein sequence ID" value="OQR76792.1"/>
    <property type="molecule type" value="Genomic_DNA"/>
</dbReference>
<dbReference type="InterPro" id="IPR011989">
    <property type="entry name" value="ARM-like"/>
</dbReference>
<feature type="region of interest" description="Disordered" evidence="8">
    <location>
        <begin position="221"/>
        <end position="249"/>
    </location>
</feature>
<dbReference type="GO" id="GO:0005737">
    <property type="term" value="C:cytoplasm"/>
    <property type="evidence" value="ECO:0007669"/>
    <property type="project" value="UniProtKB-SubCell"/>
</dbReference>
<dbReference type="Pfam" id="PF08389">
    <property type="entry name" value="Xpo1"/>
    <property type="match status" value="1"/>
</dbReference>
<sequence>MTDPASILSALEALLEEFFSPSCTNERKRVIEEQLSNFSRQSDACQLCVAFLHQTQNGYVLMFCVNLVEGVVQRSWLRMMSDEKAQVRKNVSELLVRSVTGASPSSVGGAIGGSQLPDGTFPTLPVFVRNKLCKLMVNIGRFDWPHFYPDFFNYIFQMIHNPPTRLVGIIMLRTSSEEFAAPKDDLCASRKKELRHLLNNIVPQMLTTVTGVLDGVLVSCQRSSSTPPPSPLHHSQQQPAQQQSSVAGTRGPAGGFLISTKRPLNPHRPLDTESREIALACLATLEHLTSWVAIGSNFGPSMLHTLFAFIALGCGDRSDLNAEVAVAAIGVVNELIYKKCFTQKDTQACLAVVFQNTLETLQLVTSPSPSGGGVDCSRSSRLRDLDECLIGKLAELVHILLDSHLARFPDEQPCEGAVHHFLQLAQVFTFGIRSPVQYRGSLETWLSFLEQVESSRKAAKFKQLLATVLHETLDKLMTERHPAYLEMPWGSPTSGKTDSEWETYLSKSLQVVAKMSDVDLEETCGQLLPAWQRVVGSFEAGNCSPGSLRDLASLSRAVGCLSAALNTSAYKETNHVAQVSAKLVDDLMRVIRRAEAILAHHQQQTVRADHRALVDTLIQVECECLASIQSFLYLLSGALLQHHGTPHSSVVGARERTATDIAELALEVLLNYRARGGVASGAEAAGVLVSLTAAFRLPRFVDDLLPNLVSAVSSSLLLATHVTSSDTYGSLELQVPAKCSVAVQNVCLLPWSDTNLIASSVDQRWELRGGHYEALLTILLPCTQQHSLNSSSNSGQSILTATNNNLSSSNLNNNNNHVEQQGQLMHQFLNEGDLASQAATIARKFRVAATLLEAIGSAGGIVRTKALQAQGWNLLLETATVLTANGRPEFMIAEAVIPFYKACAQVMPLQKLDHSLDRLLESIAALPALAFDSIDPKLEPYLEAVLDFLKVVLGSPAKGNIFLGRILGLALRLWSKASASQSSNLRPALIQLLHEVVSQHWRYFFPANVASLLSASGSPALDADVEHRGELVAIMNAYGCCLLQQGDLETFGLVLRSLGELQTKWNLFQRPIFRVAAGENECGLLGQFIGVLLRCLLQRSHDLLREEMLHLVFAMANTMPLDAFHQIYLPQFLMQIESLDNYQREQLVRGFHIQSDLPSFTENLNSFLTDIRYYVVCTQTLPASSVVI</sequence>
<dbReference type="STRING" id="418985.A0A1V9XTQ0"/>
<dbReference type="GO" id="GO:0006611">
    <property type="term" value="P:protein export from nucleus"/>
    <property type="evidence" value="ECO:0007669"/>
    <property type="project" value="InterPro"/>
</dbReference>
<dbReference type="Proteomes" id="UP000192247">
    <property type="component" value="Unassembled WGS sequence"/>
</dbReference>
<dbReference type="FunCoup" id="A0A1V9XTQ0">
    <property type="interactions" value="1385"/>
</dbReference>
<comment type="subcellular location">
    <subcellularLocation>
        <location evidence="2">Cytoplasm</location>
    </subcellularLocation>
    <subcellularLocation>
        <location evidence="1">Nucleus</location>
    </subcellularLocation>
</comment>
<feature type="compositionally biased region" description="Low complexity" evidence="8">
    <location>
        <begin position="232"/>
        <end position="245"/>
    </location>
</feature>
<feature type="domain" description="Importin N-terminal" evidence="9">
    <location>
        <begin position="32"/>
        <end position="96"/>
    </location>
</feature>
<comment type="caution">
    <text evidence="11">The sequence shown here is derived from an EMBL/GenBank/DDBJ whole genome shotgun (WGS) entry which is preliminary data.</text>
</comment>
<evidence type="ECO:0000259" key="9">
    <source>
        <dbReference type="Pfam" id="PF03810"/>
    </source>
</evidence>
<evidence type="ECO:0000256" key="5">
    <source>
        <dbReference type="ARBA" id="ARBA00022490"/>
    </source>
</evidence>
<reference evidence="11 12" key="1">
    <citation type="journal article" date="2017" name="Gigascience">
        <title>Draft genome of the honey bee ectoparasitic mite, Tropilaelaps mercedesae, is shaped by the parasitic life history.</title>
        <authorList>
            <person name="Dong X."/>
            <person name="Armstrong S.D."/>
            <person name="Xia D."/>
            <person name="Makepeace B.L."/>
            <person name="Darby A.C."/>
            <person name="Kadowaki T."/>
        </authorList>
    </citation>
    <scope>NUCLEOTIDE SEQUENCE [LARGE SCALE GENOMIC DNA]</scope>
    <source>
        <strain evidence="11">Wuxi-XJTLU</strain>
    </source>
</reference>
<dbReference type="InterPro" id="IPR040016">
    <property type="entry name" value="XPO6"/>
</dbReference>
<organism evidence="11 12">
    <name type="scientific">Tropilaelaps mercedesae</name>
    <dbReference type="NCBI Taxonomy" id="418985"/>
    <lineage>
        <taxon>Eukaryota</taxon>
        <taxon>Metazoa</taxon>
        <taxon>Ecdysozoa</taxon>
        <taxon>Arthropoda</taxon>
        <taxon>Chelicerata</taxon>
        <taxon>Arachnida</taxon>
        <taxon>Acari</taxon>
        <taxon>Parasitiformes</taxon>
        <taxon>Mesostigmata</taxon>
        <taxon>Gamasina</taxon>
        <taxon>Dermanyssoidea</taxon>
        <taxon>Laelapidae</taxon>
        <taxon>Tropilaelaps</taxon>
    </lineage>
</organism>
<dbReference type="InParanoid" id="A0A1V9XTQ0"/>
<evidence type="ECO:0000313" key="11">
    <source>
        <dbReference type="EMBL" id="OQR76792.1"/>
    </source>
</evidence>
<dbReference type="AlphaFoldDB" id="A0A1V9XTQ0"/>
<evidence type="ECO:0000256" key="6">
    <source>
        <dbReference type="ARBA" id="ARBA00022927"/>
    </source>
</evidence>
<dbReference type="InterPro" id="IPR001494">
    <property type="entry name" value="Importin-beta_N"/>
</dbReference>
<feature type="domain" description="Exportin-1/Importin-beta-like" evidence="10">
    <location>
        <begin position="126"/>
        <end position="213"/>
    </location>
</feature>
<gene>
    <name evidence="11" type="ORF">BIW11_07550</name>
</gene>
<evidence type="ECO:0000256" key="4">
    <source>
        <dbReference type="ARBA" id="ARBA00022448"/>
    </source>
</evidence>
<accession>A0A1V9XTQ0</accession>
<dbReference type="PANTHER" id="PTHR21452">
    <property type="entry name" value="EXPORTIN-6"/>
    <property type="match status" value="1"/>
</dbReference>
<keyword evidence="7" id="KW-0539">Nucleus</keyword>
<dbReference type="Pfam" id="PF03810">
    <property type="entry name" value="IBN_N"/>
    <property type="match status" value="1"/>
</dbReference>